<dbReference type="Proteomes" id="UP000261660">
    <property type="component" value="Unplaced"/>
</dbReference>
<proteinExistence type="predicted"/>
<sequence length="95" mass="10718">MTTTFHHSRLFAIRCSFIEGVSAPVLKSLLDKLFEETVMNDSERESADEMQNKRDKARSVIDTVRKKGDAASSKMIKALCDLDHFLCEHLGLICS</sequence>
<organism evidence="3 4">
    <name type="scientific">Labrus bergylta</name>
    <name type="common">ballan wrasse</name>
    <dbReference type="NCBI Taxonomy" id="56723"/>
    <lineage>
        <taxon>Eukaryota</taxon>
        <taxon>Metazoa</taxon>
        <taxon>Chordata</taxon>
        <taxon>Craniata</taxon>
        <taxon>Vertebrata</taxon>
        <taxon>Euteleostomi</taxon>
        <taxon>Actinopterygii</taxon>
        <taxon>Neopterygii</taxon>
        <taxon>Teleostei</taxon>
        <taxon>Neoteleostei</taxon>
        <taxon>Acanthomorphata</taxon>
        <taxon>Eupercaria</taxon>
        <taxon>Labriformes</taxon>
        <taxon>Labridae</taxon>
        <taxon>Labrus</taxon>
    </lineage>
</organism>
<evidence type="ECO:0000259" key="2">
    <source>
        <dbReference type="PROSITE" id="PS50209"/>
    </source>
</evidence>
<reference evidence="3" key="1">
    <citation type="submission" date="2025-08" db="UniProtKB">
        <authorList>
            <consortium name="Ensembl"/>
        </authorList>
    </citation>
    <scope>IDENTIFICATION</scope>
</reference>
<dbReference type="Pfam" id="PF00619">
    <property type="entry name" value="CARD"/>
    <property type="match status" value="1"/>
</dbReference>
<dbReference type="Gene3D" id="1.10.533.10">
    <property type="entry name" value="Death Domain, Fas"/>
    <property type="match status" value="1"/>
</dbReference>
<evidence type="ECO:0000256" key="1">
    <source>
        <dbReference type="SAM" id="Coils"/>
    </source>
</evidence>
<feature type="domain" description="CARD" evidence="2">
    <location>
        <begin position="14"/>
        <end position="83"/>
    </location>
</feature>
<dbReference type="InterPro" id="IPR001315">
    <property type="entry name" value="CARD"/>
</dbReference>
<dbReference type="PROSITE" id="PS50209">
    <property type="entry name" value="CARD"/>
    <property type="match status" value="1"/>
</dbReference>
<evidence type="ECO:0000313" key="4">
    <source>
        <dbReference type="Proteomes" id="UP000261660"/>
    </source>
</evidence>
<name>A0A3Q3MHB0_9LABR</name>
<keyword evidence="4" id="KW-1185">Reference proteome</keyword>
<keyword evidence="1" id="KW-0175">Coiled coil</keyword>
<dbReference type="InterPro" id="IPR011029">
    <property type="entry name" value="DEATH-like_dom_sf"/>
</dbReference>
<protein>
    <recommendedName>
        <fullName evidence="2">CARD domain-containing protein</fullName>
    </recommendedName>
</protein>
<feature type="coiled-coil region" evidence="1">
    <location>
        <begin position="40"/>
        <end position="67"/>
    </location>
</feature>
<reference evidence="3" key="2">
    <citation type="submission" date="2025-09" db="UniProtKB">
        <authorList>
            <consortium name="Ensembl"/>
        </authorList>
    </citation>
    <scope>IDENTIFICATION</scope>
</reference>
<evidence type="ECO:0000313" key="3">
    <source>
        <dbReference type="Ensembl" id="ENSLBEP00000019615.1"/>
    </source>
</evidence>
<dbReference type="SUPFAM" id="SSF47986">
    <property type="entry name" value="DEATH domain"/>
    <property type="match status" value="1"/>
</dbReference>
<dbReference type="GeneTree" id="ENSGT00940000176854"/>
<dbReference type="Ensembl" id="ENSLBET00000020680.1">
    <property type="protein sequence ID" value="ENSLBEP00000019615.1"/>
    <property type="gene ID" value="ENSLBEG00000015062.1"/>
</dbReference>
<dbReference type="InParanoid" id="A0A3Q3MHB0"/>
<dbReference type="STRING" id="56723.ENSLBEP00000019615"/>
<dbReference type="GO" id="GO:0042981">
    <property type="term" value="P:regulation of apoptotic process"/>
    <property type="evidence" value="ECO:0007669"/>
    <property type="project" value="InterPro"/>
</dbReference>
<accession>A0A3Q3MHB0</accession>
<dbReference type="AlphaFoldDB" id="A0A3Q3MHB0"/>
<dbReference type="SMART" id="SM00114">
    <property type="entry name" value="CARD"/>
    <property type="match status" value="1"/>
</dbReference>